<keyword evidence="5 6" id="KW-0482">Metalloprotease</keyword>
<dbReference type="Pfam" id="PF01432">
    <property type="entry name" value="Peptidase_M3"/>
    <property type="match status" value="1"/>
</dbReference>
<dbReference type="InterPro" id="IPR013647">
    <property type="entry name" value="OligopepF_N_dom"/>
</dbReference>
<evidence type="ECO:0000256" key="1">
    <source>
        <dbReference type="ARBA" id="ARBA00022670"/>
    </source>
</evidence>
<evidence type="ECO:0000256" key="4">
    <source>
        <dbReference type="ARBA" id="ARBA00022833"/>
    </source>
</evidence>
<dbReference type="InterPro" id="IPR045090">
    <property type="entry name" value="Pept_M3A_M3B"/>
</dbReference>
<keyword evidence="3 6" id="KW-0378">Hydrolase</keyword>
<evidence type="ECO:0000259" key="7">
    <source>
        <dbReference type="Pfam" id="PF01432"/>
    </source>
</evidence>
<proteinExistence type="inferred from homology"/>
<comment type="similarity">
    <text evidence="6">Belongs to the peptidase M3B family.</text>
</comment>
<dbReference type="NCBIfam" id="TIGR00181">
    <property type="entry name" value="pepF"/>
    <property type="match status" value="1"/>
</dbReference>
<dbReference type="OrthoDB" id="9766487at2"/>
<comment type="function">
    <text evidence="6">Has oligopeptidase activity and degrades a variety of small bioactive peptides.</text>
</comment>
<dbReference type="CDD" id="cd09608">
    <property type="entry name" value="M3B_PepF"/>
    <property type="match status" value="1"/>
</dbReference>
<protein>
    <recommendedName>
        <fullName evidence="6">Oligopeptidase F</fullName>
        <ecNumber evidence="6">3.4.24.-</ecNumber>
    </recommendedName>
</protein>
<dbReference type="GO" id="GO:0006518">
    <property type="term" value="P:peptide metabolic process"/>
    <property type="evidence" value="ECO:0007669"/>
    <property type="project" value="TreeGrafter"/>
</dbReference>
<evidence type="ECO:0000259" key="8">
    <source>
        <dbReference type="Pfam" id="PF08439"/>
    </source>
</evidence>
<dbReference type="Proteomes" id="UP000216943">
    <property type="component" value="Unassembled WGS sequence"/>
</dbReference>
<dbReference type="InterPro" id="IPR004438">
    <property type="entry name" value="Peptidase_M3B"/>
</dbReference>
<dbReference type="GO" id="GO:0006508">
    <property type="term" value="P:proteolysis"/>
    <property type="evidence" value="ECO:0007669"/>
    <property type="project" value="UniProtKB-KW"/>
</dbReference>
<dbReference type="GO" id="GO:0004222">
    <property type="term" value="F:metalloendopeptidase activity"/>
    <property type="evidence" value="ECO:0007669"/>
    <property type="project" value="UniProtKB-UniRule"/>
</dbReference>
<feature type="domain" description="Oligopeptidase F N-terminal" evidence="8">
    <location>
        <begin position="118"/>
        <end position="178"/>
    </location>
</feature>
<dbReference type="Pfam" id="PF08439">
    <property type="entry name" value="Peptidase_M3_N"/>
    <property type="match status" value="1"/>
</dbReference>
<evidence type="ECO:0000313" key="9">
    <source>
        <dbReference type="EMBL" id="PAK21562.1"/>
    </source>
</evidence>
<dbReference type="SUPFAM" id="SSF55486">
    <property type="entry name" value="Metalloproteases ('zincins'), catalytic domain"/>
    <property type="match status" value="1"/>
</dbReference>
<keyword evidence="2 6" id="KW-0479">Metal-binding</keyword>
<dbReference type="EC" id="3.4.24.-" evidence="6"/>
<feature type="domain" description="Peptidase M3A/M3B catalytic" evidence="7">
    <location>
        <begin position="201"/>
        <end position="590"/>
    </location>
</feature>
<dbReference type="Gene3D" id="1.20.140.70">
    <property type="entry name" value="Oligopeptidase f, N-terminal domain"/>
    <property type="match status" value="1"/>
</dbReference>
<dbReference type="InterPro" id="IPR001567">
    <property type="entry name" value="Pept_M3A_M3B_dom"/>
</dbReference>
<gene>
    <name evidence="9" type="primary">pepF</name>
    <name evidence="9" type="ORF">CJJ23_01260</name>
</gene>
<dbReference type="RefSeq" id="WP_095334575.1">
    <property type="nucleotide sequence ID" value="NZ_NQNY01000003.1"/>
</dbReference>
<keyword evidence="1 6" id="KW-0645">Protease</keyword>
<sequence>MQYKKREDVPEKYKYDLSTILENKTIEDLFQELEKLQKDLLKERDTHLDSLDNLVEHYKLWDKWSILGERIYNYISNNLSVNVVDPEFNKLQQKFFISFYSFKEQWGDEEKRLLDKTDQLKEWIKDDRLKNYAKSLEFTIKNKEYRLTDSVEEYLNNTEFGKTNLSEIFSVLSNSELDYGFATNKDGSRKVKITLGNRSTLLEDEDEEIRRTTLLNYNHGYAKHRQTFARLLISHFKKVSSESLIRGFKSSVESYLFSDQIDERLVLNLYQSVEKNTPILQKYWKAYADFFKSKYNKELKMWDTLLPIAEVENKYTVEEAQELILKAMKPFGEEYISVLEKAFKERWIDYMPVENKRSGAYSIGGSYGLEKKYIMMNFNGKLREVKTLAHELGHSMHSYFSDKSLPYSLASYPIFLAEIASIFNELMLDYYLYENTDDIQTKLYLLSESINDFQGTVFRQVHFSNFEYDLYKLVDNRSPLAGFEDIQAIYKKLGEKYKLNDIEDPFPVEEQAIYSAIVPHYYYNFYVYKYAIGYIVANVFFNKFKNEGAQALQTYINNFLSKGGSKWPAEILKDAGVDLYDSAIYEKAFEILNDKVEKFIELGKKVYSK</sequence>
<accession>A0A269TJ99</accession>
<evidence type="ECO:0000256" key="6">
    <source>
        <dbReference type="RuleBase" id="RU368091"/>
    </source>
</evidence>
<dbReference type="InterPro" id="IPR042088">
    <property type="entry name" value="OligoPept_F_C"/>
</dbReference>
<dbReference type="AlphaFoldDB" id="A0A269TJ99"/>
<reference evidence="10" key="1">
    <citation type="submission" date="2017-08" db="EMBL/GenBank/DDBJ databases">
        <authorList>
            <person name="Alvarez-Ponce D."/>
            <person name="Weitzman C.L."/>
            <person name="Tillett R.L."/>
            <person name="Sandmeier F.C."/>
            <person name="Tracy C.R."/>
        </authorList>
    </citation>
    <scope>NUCLEOTIDE SEQUENCE [LARGE SCALE GENOMIC DNA]</scope>
    <source>
        <strain evidence="10">723</strain>
    </source>
</reference>
<evidence type="ECO:0000256" key="5">
    <source>
        <dbReference type="ARBA" id="ARBA00023049"/>
    </source>
</evidence>
<evidence type="ECO:0000256" key="3">
    <source>
        <dbReference type="ARBA" id="ARBA00022801"/>
    </source>
</evidence>
<dbReference type="EMBL" id="NQNY01000003">
    <property type="protein sequence ID" value="PAK21562.1"/>
    <property type="molecule type" value="Genomic_DNA"/>
</dbReference>
<name>A0A269TJ99_9BACT</name>
<comment type="cofactor">
    <cofactor evidence="6">
        <name>Zn(2+)</name>
        <dbReference type="ChEBI" id="CHEBI:29105"/>
    </cofactor>
    <text evidence="6">Binds 1 zinc ion.</text>
</comment>
<comment type="caution">
    <text evidence="9">The sequence shown here is derived from an EMBL/GenBank/DDBJ whole genome shotgun (WGS) entry which is preliminary data.</text>
</comment>
<dbReference type="Gene3D" id="1.10.1370.20">
    <property type="entry name" value="Oligoendopeptidase f, C-terminal domain"/>
    <property type="match status" value="1"/>
</dbReference>
<dbReference type="GO" id="GO:0046872">
    <property type="term" value="F:metal ion binding"/>
    <property type="evidence" value="ECO:0007669"/>
    <property type="project" value="UniProtKB-UniRule"/>
</dbReference>
<keyword evidence="4 6" id="KW-0862">Zinc</keyword>
<evidence type="ECO:0000256" key="2">
    <source>
        <dbReference type="ARBA" id="ARBA00022723"/>
    </source>
</evidence>
<organism evidence="9 10">
    <name type="scientific">Mycoplasmopsis agassizii</name>
    <dbReference type="NCBI Taxonomy" id="33922"/>
    <lineage>
        <taxon>Bacteria</taxon>
        <taxon>Bacillati</taxon>
        <taxon>Mycoplasmatota</taxon>
        <taxon>Mycoplasmoidales</taxon>
        <taxon>Metamycoplasmataceae</taxon>
        <taxon>Mycoplasmopsis</taxon>
    </lineage>
</organism>
<dbReference type="PANTHER" id="PTHR11804:SF84">
    <property type="entry name" value="SACCHAROLYSIN"/>
    <property type="match status" value="1"/>
</dbReference>
<dbReference type="PANTHER" id="PTHR11804">
    <property type="entry name" value="PROTEASE M3 THIMET OLIGOPEPTIDASE-RELATED"/>
    <property type="match status" value="1"/>
</dbReference>
<evidence type="ECO:0000313" key="10">
    <source>
        <dbReference type="Proteomes" id="UP000216943"/>
    </source>
</evidence>